<feature type="compositionally biased region" description="Basic residues" evidence="7">
    <location>
        <begin position="32"/>
        <end position="60"/>
    </location>
</feature>
<dbReference type="Pfam" id="PF07886">
    <property type="entry name" value="BA14K"/>
    <property type="match status" value="1"/>
</dbReference>
<evidence type="ECO:0000256" key="5">
    <source>
        <dbReference type="ARBA" id="ARBA00022734"/>
    </source>
</evidence>
<reference evidence="9 10" key="1">
    <citation type="submission" date="2020-07" db="EMBL/GenBank/DDBJ databases">
        <authorList>
            <person name="Li M."/>
        </authorList>
    </citation>
    <scope>NUCLEOTIDE SEQUENCE [LARGE SCALE GENOMIC DNA]</scope>
    <source>
        <strain evidence="9 10">DSM 23284</strain>
    </source>
</reference>
<protein>
    <recommendedName>
        <fullName evidence="3">Lectin-like protein BA14k</fullName>
    </recommendedName>
</protein>
<name>A0A838XQZ6_9HYPH</name>
<proteinExistence type="inferred from homology"/>
<comment type="caution">
    <text evidence="9">The sequence shown here is derived from an EMBL/GenBank/DDBJ whole genome shotgun (WGS) entry which is preliminary data.</text>
</comment>
<dbReference type="GO" id="GO:0030246">
    <property type="term" value="F:carbohydrate binding"/>
    <property type="evidence" value="ECO:0007669"/>
    <property type="project" value="UniProtKB-KW"/>
</dbReference>
<evidence type="ECO:0000256" key="7">
    <source>
        <dbReference type="SAM" id="MobiDB-lite"/>
    </source>
</evidence>
<keyword evidence="5" id="KW-0430">Lectin</keyword>
<evidence type="ECO:0000313" key="9">
    <source>
        <dbReference type="EMBL" id="MBA4611118.1"/>
    </source>
</evidence>
<accession>A0A838XQZ6</accession>
<keyword evidence="4" id="KW-1003">Cell membrane</keyword>
<evidence type="ECO:0000256" key="8">
    <source>
        <dbReference type="SAM" id="SignalP"/>
    </source>
</evidence>
<comment type="function">
    <text evidence="6">Has immunoglobulin-binding and hemagglutination properties, and can bind to mannose. Essential for virulence. May be involved in LPS biosynthesis or polysaccharide transport.</text>
</comment>
<gene>
    <name evidence="9" type="ORF">H1W37_05625</name>
</gene>
<dbReference type="Proteomes" id="UP000559404">
    <property type="component" value="Unassembled WGS sequence"/>
</dbReference>
<dbReference type="RefSeq" id="WP_181759317.1">
    <property type="nucleotide sequence ID" value="NZ_BMCR01000002.1"/>
</dbReference>
<keyword evidence="8" id="KW-0732">Signal</keyword>
<reference evidence="9 10" key="2">
    <citation type="submission" date="2020-08" db="EMBL/GenBank/DDBJ databases">
        <title>Stappia taiwanensis sp. nov., isolated from a coastal thermal spring.</title>
        <authorList>
            <person name="Kampfer P."/>
        </authorList>
    </citation>
    <scope>NUCLEOTIDE SEQUENCE [LARGE SCALE GENOMIC DNA]</scope>
    <source>
        <strain evidence="9 10">DSM 23284</strain>
    </source>
</reference>
<evidence type="ECO:0000256" key="2">
    <source>
        <dbReference type="ARBA" id="ARBA00010270"/>
    </source>
</evidence>
<dbReference type="EMBL" id="JACEON010000004">
    <property type="protein sequence ID" value="MBA4611118.1"/>
    <property type="molecule type" value="Genomic_DNA"/>
</dbReference>
<comment type="subcellular location">
    <subcellularLocation>
        <location evidence="1">Membrane</location>
        <topology evidence="1">Single-pass membrane protein</topology>
    </subcellularLocation>
</comment>
<keyword evidence="4" id="KW-0472">Membrane</keyword>
<sequence length="178" mass="19851">MTIKHVTSTCLALVLSTALVLPTLTSAEAGGGRKHWRQHGGHHQAHRPHRPRHHHHKKKKNNDVGAAVAAGVIGLAAAAIIGSALSAPEPIDPEPVYVPPRPRGYGGPARADRYYDDYYDDYYDAPRNYRPARPVVVGRAGPEPWTREWYRYCSAKYRSFNPRTGQFTTYSGVKKLCR</sequence>
<feature type="region of interest" description="Disordered" evidence="7">
    <location>
        <begin position="30"/>
        <end position="61"/>
    </location>
</feature>
<dbReference type="InterPro" id="IPR012413">
    <property type="entry name" value="BA14K"/>
</dbReference>
<evidence type="ECO:0000256" key="4">
    <source>
        <dbReference type="ARBA" id="ARBA00022475"/>
    </source>
</evidence>
<organism evidence="9 10">
    <name type="scientific">Stappia taiwanensis</name>
    <dbReference type="NCBI Taxonomy" id="992267"/>
    <lineage>
        <taxon>Bacteria</taxon>
        <taxon>Pseudomonadati</taxon>
        <taxon>Pseudomonadota</taxon>
        <taxon>Alphaproteobacteria</taxon>
        <taxon>Hyphomicrobiales</taxon>
        <taxon>Stappiaceae</taxon>
        <taxon>Stappia</taxon>
    </lineage>
</organism>
<evidence type="ECO:0000256" key="6">
    <source>
        <dbReference type="ARBA" id="ARBA00025321"/>
    </source>
</evidence>
<keyword evidence="10" id="KW-1185">Reference proteome</keyword>
<evidence type="ECO:0000256" key="1">
    <source>
        <dbReference type="ARBA" id="ARBA00004167"/>
    </source>
</evidence>
<evidence type="ECO:0000313" key="10">
    <source>
        <dbReference type="Proteomes" id="UP000559404"/>
    </source>
</evidence>
<feature type="signal peptide" evidence="8">
    <location>
        <begin position="1"/>
        <end position="29"/>
    </location>
</feature>
<dbReference type="AlphaFoldDB" id="A0A838XQZ6"/>
<feature type="chain" id="PRO_5032829400" description="Lectin-like protein BA14k" evidence="8">
    <location>
        <begin position="30"/>
        <end position="178"/>
    </location>
</feature>
<evidence type="ECO:0000256" key="3">
    <source>
        <dbReference type="ARBA" id="ARBA00020552"/>
    </source>
</evidence>
<dbReference type="GO" id="GO:0016020">
    <property type="term" value="C:membrane"/>
    <property type="evidence" value="ECO:0007669"/>
    <property type="project" value="UniProtKB-SubCell"/>
</dbReference>
<comment type="similarity">
    <text evidence="2">Belongs to the BA14k family.</text>
</comment>